<evidence type="ECO:0000313" key="1">
    <source>
        <dbReference type="EMBL" id="NER28787.1"/>
    </source>
</evidence>
<name>A0A6B3NAV1_9CYAN</name>
<accession>A0A6B3NAV1</accession>
<dbReference type="EMBL" id="JAAHFQ010000261">
    <property type="protein sequence ID" value="NER28787.1"/>
    <property type="molecule type" value="Genomic_DNA"/>
</dbReference>
<comment type="caution">
    <text evidence="1">The sequence shown here is derived from an EMBL/GenBank/DDBJ whole genome shotgun (WGS) entry which is preliminary data.</text>
</comment>
<organism evidence="1">
    <name type="scientific">Symploca sp. SIO1C4</name>
    <dbReference type="NCBI Taxonomy" id="2607765"/>
    <lineage>
        <taxon>Bacteria</taxon>
        <taxon>Bacillati</taxon>
        <taxon>Cyanobacteriota</taxon>
        <taxon>Cyanophyceae</taxon>
        <taxon>Coleofasciculales</taxon>
        <taxon>Coleofasciculaceae</taxon>
        <taxon>Symploca</taxon>
    </lineage>
</organism>
<dbReference type="AlphaFoldDB" id="A0A6B3NAV1"/>
<gene>
    <name evidence="1" type="ORF">F6J89_14405</name>
</gene>
<protein>
    <submittedName>
        <fullName evidence="1">Uncharacterized protein</fullName>
    </submittedName>
</protein>
<sequence>MDNLTAKQELACRLLASGDSKIDTAHKCGVTLRTVDRWHERSAFTARLNYLRDHPEAIQGEISLDACEVITAQEVAEWKRNCERFLHNLVIDDSARNSDRLKAVQISCAMNGWIGARLPEEILVVQKLHELGVLDNQRLSAVLDGYETFKHELVSVFENQFQED</sequence>
<proteinExistence type="predicted"/>
<reference evidence="1" key="1">
    <citation type="submission" date="2019-11" db="EMBL/GenBank/DDBJ databases">
        <title>Genomic insights into an expanded diversity of filamentous marine cyanobacteria reveals the extraordinary biosynthetic potential of Moorea and Okeania.</title>
        <authorList>
            <person name="Ferreira Leao T."/>
            <person name="Wang M."/>
            <person name="Moss N."/>
            <person name="Da Silva R."/>
            <person name="Sanders J."/>
            <person name="Nurk S."/>
            <person name="Gurevich A."/>
            <person name="Humphrey G."/>
            <person name="Reher R."/>
            <person name="Zhu Q."/>
            <person name="Belda-Ferre P."/>
            <person name="Glukhov E."/>
            <person name="Rex R."/>
            <person name="Dorrestein P.C."/>
            <person name="Knight R."/>
            <person name="Pevzner P."/>
            <person name="Gerwick W.H."/>
            <person name="Gerwick L."/>
        </authorList>
    </citation>
    <scope>NUCLEOTIDE SEQUENCE</scope>
    <source>
        <strain evidence="1">SIO1C4</strain>
    </source>
</reference>